<dbReference type="PANTHER" id="PTHR21240:SF19">
    <property type="entry name" value="CATALYTIC_ HYDROLASE"/>
    <property type="match status" value="1"/>
</dbReference>
<accession>A0ABX5YKA4</accession>
<dbReference type="InterPro" id="IPR006680">
    <property type="entry name" value="Amidohydro-rel"/>
</dbReference>
<dbReference type="Gene3D" id="3.20.20.140">
    <property type="entry name" value="Metal-dependent hydrolases"/>
    <property type="match status" value="1"/>
</dbReference>
<dbReference type="InterPro" id="IPR032466">
    <property type="entry name" value="Metal_Hydrolase"/>
</dbReference>
<dbReference type="InterPro" id="IPR032465">
    <property type="entry name" value="ACMSD"/>
</dbReference>
<dbReference type="PANTHER" id="PTHR21240">
    <property type="entry name" value="2-AMINO-3-CARBOXYLMUCONATE-6-SEMIALDEHYDE DECARBOXYLASE"/>
    <property type="match status" value="1"/>
</dbReference>
<dbReference type="SUPFAM" id="SSF51556">
    <property type="entry name" value="Metallo-dependent hydrolases"/>
    <property type="match status" value="1"/>
</dbReference>
<keyword evidence="4" id="KW-1185">Reference proteome</keyword>
<feature type="domain" description="Amidohydrolase-related" evidence="2">
    <location>
        <begin position="39"/>
        <end position="249"/>
    </location>
</feature>
<dbReference type="GeneID" id="98646575"/>
<evidence type="ECO:0000313" key="4">
    <source>
        <dbReference type="Proteomes" id="UP000322887"/>
    </source>
</evidence>
<dbReference type="RefSeq" id="WP_002648402.1">
    <property type="nucleotide sequence ID" value="NZ_CP042910.1"/>
</dbReference>
<keyword evidence="1" id="KW-0456">Lyase</keyword>
<gene>
    <name evidence="3" type="ORF">GmarT_19640</name>
</gene>
<dbReference type="EMBL" id="CP042910">
    <property type="protein sequence ID" value="QEG16103.1"/>
    <property type="molecule type" value="Genomic_DNA"/>
</dbReference>
<name>A0ABX5YKA4_9PLAN</name>
<sequence>MSIIDFHTHLDEAWLGNSLMNSEDFIAGLDKTGVDIACIFTMQGFYEDCPRHNDLLLKRADRYPDRLIPFVTVDPKQGAQAVKETERCLSNPRFRGMKFHSWIQSFAPSMVKETMIDILHCAAEHKVPVLFHDGTPPYATTFQIADLARQVPEADIVLGHVGLADYVYPAGQLLRDIPNLYACLCGPRCGDLQYLIQEAGSHKILFGSDFGIAEWLLLAERLDNVYAADLSPDDLHHVLYQNAARLLKLDQSPLSAADATSIVPKGDLT</sequence>
<evidence type="ECO:0000256" key="1">
    <source>
        <dbReference type="ARBA" id="ARBA00023239"/>
    </source>
</evidence>
<proteinExistence type="predicted"/>
<organism evidence="3 4">
    <name type="scientific">Gimesia maris</name>
    <dbReference type="NCBI Taxonomy" id="122"/>
    <lineage>
        <taxon>Bacteria</taxon>
        <taxon>Pseudomonadati</taxon>
        <taxon>Planctomycetota</taxon>
        <taxon>Planctomycetia</taxon>
        <taxon>Planctomycetales</taxon>
        <taxon>Planctomycetaceae</taxon>
        <taxon>Gimesia</taxon>
    </lineage>
</organism>
<reference evidence="3 4" key="1">
    <citation type="submission" date="2019-08" db="EMBL/GenBank/DDBJ databases">
        <title>Deep-cultivation of Planctomycetes and their phenomic and genomic characterization uncovers novel biology.</title>
        <authorList>
            <person name="Wiegand S."/>
            <person name="Jogler M."/>
            <person name="Boedeker C."/>
            <person name="Pinto D."/>
            <person name="Vollmers J."/>
            <person name="Rivas-Marin E."/>
            <person name="Kohn T."/>
            <person name="Peeters S.H."/>
            <person name="Heuer A."/>
            <person name="Rast P."/>
            <person name="Oberbeckmann S."/>
            <person name="Bunk B."/>
            <person name="Jeske O."/>
            <person name="Meyerdierks A."/>
            <person name="Storesund J.E."/>
            <person name="Kallscheuer N."/>
            <person name="Luecker S."/>
            <person name="Lage O.M."/>
            <person name="Pohl T."/>
            <person name="Merkel B.J."/>
            <person name="Hornburger P."/>
            <person name="Mueller R.-W."/>
            <person name="Bruemmer F."/>
            <person name="Labrenz M."/>
            <person name="Spormann A.M."/>
            <person name="Op den Camp H."/>
            <person name="Overmann J."/>
            <person name="Amann R."/>
            <person name="Jetten M.S.M."/>
            <person name="Mascher T."/>
            <person name="Medema M.H."/>
            <person name="Devos D.P."/>
            <person name="Kaster A.-K."/>
            <person name="Ovreas L."/>
            <person name="Rohde M."/>
            <person name="Galperin M.Y."/>
            <person name="Jogler C."/>
        </authorList>
    </citation>
    <scope>NUCLEOTIDE SEQUENCE [LARGE SCALE GENOMIC DNA]</scope>
    <source>
        <strain evidence="3 4">DSM 8797</strain>
    </source>
</reference>
<protein>
    <submittedName>
        <fullName evidence="3">Amidohydrolase</fullName>
    </submittedName>
</protein>
<dbReference type="Pfam" id="PF04909">
    <property type="entry name" value="Amidohydro_2"/>
    <property type="match status" value="1"/>
</dbReference>
<evidence type="ECO:0000313" key="3">
    <source>
        <dbReference type="EMBL" id="QEG16103.1"/>
    </source>
</evidence>
<evidence type="ECO:0000259" key="2">
    <source>
        <dbReference type="Pfam" id="PF04909"/>
    </source>
</evidence>
<dbReference type="Proteomes" id="UP000322887">
    <property type="component" value="Chromosome"/>
</dbReference>